<feature type="domain" description="Glycosyltransferase 2-like" evidence="5">
    <location>
        <begin position="9"/>
        <end position="147"/>
    </location>
</feature>
<dbReference type="InterPro" id="IPR027791">
    <property type="entry name" value="Galactosyl_T_C"/>
</dbReference>
<dbReference type="Pfam" id="PF02709">
    <property type="entry name" value="Glyco_transf_7C"/>
    <property type="match status" value="1"/>
</dbReference>
<name>A0A0F9GIQ2_9ZZZZ</name>
<evidence type="ECO:0000259" key="6">
    <source>
        <dbReference type="Pfam" id="PF02709"/>
    </source>
</evidence>
<keyword evidence="4" id="KW-1133">Transmembrane helix</keyword>
<evidence type="ECO:0000256" key="2">
    <source>
        <dbReference type="ARBA" id="ARBA00022676"/>
    </source>
</evidence>
<evidence type="ECO:0000256" key="4">
    <source>
        <dbReference type="SAM" id="Phobius"/>
    </source>
</evidence>
<keyword evidence="3" id="KW-0808">Transferase</keyword>
<dbReference type="InterPro" id="IPR001173">
    <property type="entry name" value="Glyco_trans_2-like"/>
</dbReference>
<dbReference type="PANTHER" id="PTHR43179">
    <property type="entry name" value="RHAMNOSYLTRANSFERASE WBBL"/>
    <property type="match status" value="1"/>
</dbReference>
<proteinExistence type="inferred from homology"/>
<dbReference type="PANTHER" id="PTHR43179:SF12">
    <property type="entry name" value="GALACTOFURANOSYLTRANSFERASE GLFT2"/>
    <property type="match status" value="1"/>
</dbReference>
<organism evidence="7">
    <name type="scientific">marine sediment metagenome</name>
    <dbReference type="NCBI Taxonomy" id="412755"/>
    <lineage>
        <taxon>unclassified sequences</taxon>
        <taxon>metagenomes</taxon>
        <taxon>ecological metagenomes</taxon>
    </lineage>
</organism>
<dbReference type="SUPFAM" id="SSF53448">
    <property type="entry name" value="Nucleotide-diphospho-sugar transferases"/>
    <property type="match status" value="1"/>
</dbReference>
<feature type="domain" description="Galactosyltransferase C-terminal" evidence="6">
    <location>
        <begin position="162"/>
        <end position="222"/>
    </location>
</feature>
<evidence type="ECO:0000256" key="1">
    <source>
        <dbReference type="ARBA" id="ARBA00006739"/>
    </source>
</evidence>
<keyword evidence="4" id="KW-0812">Transmembrane</keyword>
<keyword evidence="4" id="KW-0472">Membrane</keyword>
<evidence type="ECO:0000256" key="3">
    <source>
        <dbReference type="ARBA" id="ARBA00022679"/>
    </source>
</evidence>
<dbReference type="AlphaFoldDB" id="A0A0F9GIQ2"/>
<accession>A0A0F9GIQ2</accession>
<dbReference type="Pfam" id="PF00535">
    <property type="entry name" value="Glycos_transf_2"/>
    <property type="match status" value="1"/>
</dbReference>
<gene>
    <name evidence="7" type="ORF">LCGC14_2178980</name>
</gene>
<comment type="similarity">
    <text evidence="1">Belongs to the glycosyltransferase 2 family.</text>
</comment>
<feature type="transmembrane region" description="Helical" evidence="4">
    <location>
        <begin position="249"/>
        <end position="270"/>
    </location>
</feature>
<evidence type="ECO:0000259" key="5">
    <source>
        <dbReference type="Pfam" id="PF00535"/>
    </source>
</evidence>
<dbReference type="EMBL" id="LAZR01028294">
    <property type="protein sequence ID" value="KKL63052.1"/>
    <property type="molecule type" value="Genomic_DNA"/>
</dbReference>
<dbReference type="CDD" id="cd04186">
    <property type="entry name" value="GT_2_like_c"/>
    <property type="match status" value="1"/>
</dbReference>
<sequence>MEDHIPKISIIFPSYNGKQFLNRNLDSIIPLSKLNEIELIIIDNNSKDSSKEIIKSYDQVLKINLIEINENLGFGKACNLGASHAKGEFLFITNQDIIFIPHFFKTLLDLYRKLKKNQELVISPAIVFEGDGIHYFGAKIHFLGFSYTPNLGQKLPLKRIVKRTQRFSGGSLFIKKTLFTEMDGFDEIFFMYYEDTDLSLRLIRNGYEIHTTNIPYLIHQKHEWGFDNFRYYLLERNRFFFFFKNISSYMRVLPIILLSEIVLLFQSALIGKLKIRIRIYSELLTKFKIIKELRVKSKKETSLFPYHKLNRILDPILLGDYKHSKVFNKFLNLFNYVFKRF</sequence>
<evidence type="ECO:0000313" key="7">
    <source>
        <dbReference type="EMBL" id="KKL63052.1"/>
    </source>
</evidence>
<comment type="caution">
    <text evidence="7">The sequence shown here is derived from an EMBL/GenBank/DDBJ whole genome shotgun (WGS) entry which is preliminary data.</text>
</comment>
<dbReference type="Gene3D" id="3.90.550.10">
    <property type="entry name" value="Spore Coat Polysaccharide Biosynthesis Protein SpsA, Chain A"/>
    <property type="match status" value="1"/>
</dbReference>
<dbReference type="GO" id="GO:0016757">
    <property type="term" value="F:glycosyltransferase activity"/>
    <property type="evidence" value="ECO:0007669"/>
    <property type="project" value="UniProtKB-KW"/>
</dbReference>
<dbReference type="InterPro" id="IPR029044">
    <property type="entry name" value="Nucleotide-diphossugar_trans"/>
</dbReference>
<reference evidence="7" key="1">
    <citation type="journal article" date="2015" name="Nature">
        <title>Complex archaea that bridge the gap between prokaryotes and eukaryotes.</title>
        <authorList>
            <person name="Spang A."/>
            <person name="Saw J.H."/>
            <person name="Jorgensen S.L."/>
            <person name="Zaremba-Niedzwiedzka K."/>
            <person name="Martijn J."/>
            <person name="Lind A.E."/>
            <person name="van Eijk R."/>
            <person name="Schleper C."/>
            <person name="Guy L."/>
            <person name="Ettema T.J."/>
        </authorList>
    </citation>
    <scope>NUCLEOTIDE SEQUENCE</scope>
</reference>
<keyword evidence="2" id="KW-0328">Glycosyltransferase</keyword>
<protein>
    <submittedName>
        <fullName evidence="7">Uncharacterized protein</fullName>
    </submittedName>
</protein>